<feature type="transmembrane region" description="Helical" evidence="7">
    <location>
        <begin position="12"/>
        <end position="33"/>
    </location>
</feature>
<keyword evidence="3" id="KW-0813">Transport</keyword>
<reference evidence="10" key="1">
    <citation type="submission" date="2017-02" db="EMBL/GenBank/DDBJ databases">
        <authorList>
            <person name="Varghese N."/>
            <person name="Submissions S."/>
        </authorList>
    </citation>
    <scope>NUCLEOTIDE SEQUENCE [LARGE SCALE GENOMIC DNA]</scope>
    <source>
        <strain evidence="10">UM2</strain>
    </source>
</reference>
<evidence type="ECO:0000256" key="5">
    <source>
        <dbReference type="ARBA" id="ARBA00022989"/>
    </source>
</evidence>
<evidence type="ECO:0000256" key="6">
    <source>
        <dbReference type="ARBA" id="ARBA00023136"/>
    </source>
</evidence>
<protein>
    <submittedName>
        <fullName evidence="9">Fucose permease</fullName>
    </submittedName>
</protein>
<evidence type="ECO:0000256" key="2">
    <source>
        <dbReference type="ARBA" id="ARBA00008335"/>
    </source>
</evidence>
<dbReference type="GO" id="GO:0022857">
    <property type="term" value="F:transmembrane transporter activity"/>
    <property type="evidence" value="ECO:0007669"/>
    <property type="project" value="InterPro"/>
</dbReference>
<evidence type="ECO:0000256" key="4">
    <source>
        <dbReference type="ARBA" id="ARBA00022692"/>
    </source>
</evidence>
<dbReference type="InterPro" id="IPR051788">
    <property type="entry name" value="MFS_Transporter"/>
</dbReference>
<evidence type="ECO:0000256" key="7">
    <source>
        <dbReference type="SAM" id="Phobius"/>
    </source>
</evidence>
<accession>A0A1T5G9V0</accession>
<evidence type="ECO:0000313" key="10">
    <source>
        <dbReference type="Proteomes" id="UP000189818"/>
    </source>
</evidence>
<feature type="transmembrane region" description="Helical" evidence="7">
    <location>
        <begin position="326"/>
        <end position="349"/>
    </location>
</feature>
<dbReference type="GO" id="GO:0016020">
    <property type="term" value="C:membrane"/>
    <property type="evidence" value="ECO:0007669"/>
    <property type="project" value="TreeGrafter"/>
</dbReference>
<dbReference type="PANTHER" id="PTHR23514:SF3">
    <property type="entry name" value="BYPASS OF STOP CODON PROTEIN 6"/>
    <property type="match status" value="1"/>
</dbReference>
<evidence type="ECO:0000256" key="1">
    <source>
        <dbReference type="ARBA" id="ARBA00004127"/>
    </source>
</evidence>
<dbReference type="Pfam" id="PF07690">
    <property type="entry name" value="MFS_1"/>
    <property type="match status" value="1"/>
</dbReference>
<feature type="transmembrane region" description="Helical" evidence="7">
    <location>
        <begin position="45"/>
        <end position="64"/>
    </location>
</feature>
<dbReference type="PANTHER" id="PTHR23514">
    <property type="entry name" value="BYPASS OF STOP CODON PROTEIN 6"/>
    <property type="match status" value="1"/>
</dbReference>
<keyword evidence="6 7" id="KW-0472">Membrane</keyword>
<dbReference type="InterPro" id="IPR020846">
    <property type="entry name" value="MFS_dom"/>
</dbReference>
<sequence>MEGTESRGRLFAGSCAAVTALAFSFAAMSGVMYDLKGEFLLDNAQVGLIGGAALWGMAISQIGFSSLCDVFGMRNLMRLACLGHVGGVLLFVTAGSFAGLFAGALVLAVANGMVEAVCNPLVATLYRDRKAAMLNRLHLWFPGGIVIGGLAIWGLDLLSVDWRVKLIAVIVPTLVYAALLWRAHFPPTEAAEHGAPLADAFKAVASTPILWLFLILMMMTMSLELGPNRWIPAVLEAGGLPGILVLVLINGVMALTRANAHAILDRVSPPVLLTGCVAVAGVGLLGLSFAQGLVQTVVAALVFAIGISVVWPTMMGFVAERAPRTGALGLGLMAAVGSLAVGVVTTPLLGRVADSHLLDAIPPAAVRAVAADAQGQAGPLKGAARAIVEGRASPEATRDFLRRATAGEAGPGIAATAGPLLHAGENRSGLLSFRYLVPFAALVCLLLGAVALNDRRNGGYAVQAARARLDGNVSA</sequence>
<keyword evidence="10" id="KW-1185">Reference proteome</keyword>
<feature type="transmembrane region" description="Helical" evidence="7">
    <location>
        <begin position="230"/>
        <end position="255"/>
    </location>
</feature>
<gene>
    <name evidence="9" type="ORF">SAMN06295920_11312</name>
</gene>
<feature type="transmembrane region" description="Helical" evidence="7">
    <location>
        <begin position="167"/>
        <end position="185"/>
    </location>
</feature>
<feature type="transmembrane region" description="Helical" evidence="7">
    <location>
        <begin position="293"/>
        <end position="314"/>
    </location>
</feature>
<comment type="subcellular location">
    <subcellularLocation>
        <location evidence="1">Endomembrane system</location>
        <topology evidence="1">Multi-pass membrane protein</topology>
    </subcellularLocation>
</comment>
<comment type="similarity">
    <text evidence="2">Belongs to the major facilitator superfamily.</text>
</comment>
<dbReference type="EMBL" id="FUYM01000013">
    <property type="protein sequence ID" value="SKC05198.1"/>
    <property type="molecule type" value="Genomic_DNA"/>
</dbReference>
<keyword evidence="5 7" id="KW-1133">Transmembrane helix</keyword>
<proteinExistence type="inferred from homology"/>
<feature type="transmembrane region" description="Helical" evidence="7">
    <location>
        <begin position="267"/>
        <end position="287"/>
    </location>
</feature>
<dbReference type="AlphaFoldDB" id="A0A1T5G9V0"/>
<dbReference type="SUPFAM" id="SSF103473">
    <property type="entry name" value="MFS general substrate transporter"/>
    <property type="match status" value="1"/>
</dbReference>
<dbReference type="InterPro" id="IPR036259">
    <property type="entry name" value="MFS_trans_sf"/>
</dbReference>
<dbReference type="InterPro" id="IPR011701">
    <property type="entry name" value="MFS"/>
</dbReference>
<dbReference type="Gene3D" id="1.20.1250.20">
    <property type="entry name" value="MFS general substrate transporter like domains"/>
    <property type="match status" value="1"/>
</dbReference>
<organism evidence="9 10">
    <name type="scientific">Rhizorhabdus histidinilytica</name>
    <dbReference type="NCBI Taxonomy" id="439228"/>
    <lineage>
        <taxon>Bacteria</taxon>
        <taxon>Pseudomonadati</taxon>
        <taxon>Pseudomonadota</taxon>
        <taxon>Alphaproteobacteria</taxon>
        <taxon>Sphingomonadales</taxon>
        <taxon>Sphingomonadaceae</taxon>
        <taxon>Rhizorhabdus</taxon>
    </lineage>
</organism>
<evidence type="ECO:0000256" key="3">
    <source>
        <dbReference type="ARBA" id="ARBA00022448"/>
    </source>
</evidence>
<feature type="transmembrane region" description="Helical" evidence="7">
    <location>
        <begin position="137"/>
        <end position="155"/>
    </location>
</feature>
<evidence type="ECO:0000313" key="9">
    <source>
        <dbReference type="EMBL" id="SKC05198.1"/>
    </source>
</evidence>
<dbReference type="STRING" id="439228.SAMN06295920_11312"/>
<feature type="domain" description="Major facilitator superfamily (MFS) profile" evidence="8">
    <location>
        <begin position="10"/>
        <end position="456"/>
    </location>
</feature>
<evidence type="ECO:0000259" key="8">
    <source>
        <dbReference type="PROSITE" id="PS50850"/>
    </source>
</evidence>
<dbReference type="PROSITE" id="PS50850">
    <property type="entry name" value="MFS"/>
    <property type="match status" value="1"/>
</dbReference>
<dbReference type="GO" id="GO:0012505">
    <property type="term" value="C:endomembrane system"/>
    <property type="evidence" value="ECO:0007669"/>
    <property type="project" value="UniProtKB-SubCell"/>
</dbReference>
<feature type="transmembrane region" description="Helical" evidence="7">
    <location>
        <begin position="435"/>
        <end position="452"/>
    </location>
</feature>
<feature type="transmembrane region" description="Helical" evidence="7">
    <location>
        <begin position="197"/>
        <end position="218"/>
    </location>
</feature>
<dbReference type="Proteomes" id="UP000189818">
    <property type="component" value="Unassembled WGS sequence"/>
</dbReference>
<keyword evidence="4 7" id="KW-0812">Transmembrane</keyword>
<name>A0A1T5G9V0_9SPHN</name>